<reference evidence="1" key="1">
    <citation type="submission" date="2019-04" db="EMBL/GenBank/DDBJ databases">
        <title>Genome assembly of Zosterops borbonicus 15179.</title>
        <authorList>
            <person name="Leroy T."/>
            <person name="Anselmetti Y."/>
            <person name="Tilak M.-K."/>
            <person name="Nabholz B."/>
        </authorList>
    </citation>
    <scope>NUCLEOTIDE SEQUENCE</scope>
    <source>
        <strain evidence="1">HGM_15179</strain>
        <tissue evidence="1">Muscle</tissue>
    </source>
</reference>
<dbReference type="AlphaFoldDB" id="A0A8K1GCZ8"/>
<name>A0A8K1GCZ8_9PASS</name>
<accession>A0A8K1GCZ8</accession>
<organism evidence="1 2">
    <name type="scientific">Zosterops borbonicus</name>
    <dbReference type="NCBI Taxonomy" id="364589"/>
    <lineage>
        <taxon>Eukaryota</taxon>
        <taxon>Metazoa</taxon>
        <taxon>Chordata</taxon>
        <taxon>Craniata</taxon>
        <taxon>Vertebrata</taxon>
        <taxon>Euteleostomi</taxon>
        <taxon>Archelosauria</taxon>
        <taxon>Archosauria</taxon>
        <taxon>Dinosauria</taxon>
        <taxon>Saurischia</taxon>
        <taxon>Theropoda</taxon>
        <taxon>Coelurosauria</taxon>
        <taxon>Aves</taxon>
        <taxon>Neognathae</taxon>
        <taxon>Neoaves</taxon>
        <taxon>Telluraves</taxon>
        <taxon>Australaves</taxon>
        <taxon>Passeriformes</taxon>
        <taxon>Sylvioidea</taxon>
        <taxon>Zosteropidae</taxon>
        <taxon>Zosterops</taxon>
    </lineage>
</organism>
<dbReference type="Proteomes" id="UP000796761">
    <property type="component" value="Unassembled WGS sequence"/>
</dbReference>
<evidence type="ECO:0000313" key="2">
    <source>
        <dbReference type="Proteomes" id="UP000796761"/>
    </source>
</evidence>
<keyword evidence="2" id="KW-1185">Reference proteome</keyword>
<dbReference type="EMBL" id="SWJQ01000346">
    <property type="protein sequence ID" value="TRZ15877.1"/>
    <property type="molecule type" value="Genomic_DNA"/>
</dbReference>
<protein>
    <submittedName>
        <fullName evidence="1">Uncharacterized protein</fullName>
    </submittedName>
</protein>
<sequence length="110" mass="12517">MQRGTPVLRCLWDMEKPSGHMAELELLSFLTLSETLVELAPAVPEQSQDQSQEQIQELHQGCSIWVPKDQGTWVVLLSVLEGEDEAQHMRCPELGVVQLQLCLPWNQPHF</sequence>
<comment type="caution">
    <text evidence="1">The sequence shown here is derived from an EMBL/GenBank/DDBJ whole genome shotgun (WGS) entry which is preliminary data.</text>
</comment>
<gene>
    <name evidence="1" type="ORF">HGM15179_011225</name>
</gene>
<evidence type="ECO:0000313" key="1">
    <source>
        <dbReference type="EMBL" id="TRZ15877.1"/>
    </source>
</evidence>
<proteinExistence type="predicted"/>